<reference evidence="2 3" key="1">
    <citation type="submission" date="2019-12" db="EMBL/GenBank/DDBJ databases">
        <title>Chitinophaga sp. strain ysch24 (GDMCC 1.1355), whole genome shotgun sequence.</title>
        <authorList>
            <person name="Zhang X."/>
        </authorList>
    </citation>
    <scope>NUCLEOTIDE SEQUENCE [LARGE SCALE GENOMIC DNA]</scope>
    <source>
        <strain evidence="3">ysch24</strain>
    </source>
</reference>
<dbReference type="Proteomes" id="UP000461730">
    <property type="component" value="Unassembled WGS sequence"/>
</dbReference>
<keyword evidence="3" id="KW-1185">Reference proteome</keyword>
<evidence type="ECO:0000313" key="2">
    <source>
        <dbReference type="EMBL" id="MVT10277.1"/>
    </source>
</evidence>
<accession>A0A7K1U7E4</accession>
<name>A0A7K1U7E4_9BACT</name>
<evidence type="ECO:0000256" key="1">
    <source>
        <dbReference type="SAM" id="SignalP"/>
    </source>
</evidence>
<proteinExistence type="predicted"/>
<feature type="signal peptide" evidence="1">
    <location>
        <begin position="1"/>
        <end position="19"/>
    </location>
</feature>
<sequence>MKRALQLVTLLLAGYTGMAQDLAYKIPEKARMVASFKAEQLFRLYPAAEFDTSAMGRELLEKISRKGPADFKSIEDLGLDLKGTIYYYSQHTDSINYDCVLIPIKDAGKVEKLFTEDERAAFTRQNGVTALQNAVNKPLVAWNNEILVVTYGTLNKYFLEDSTNAARYGISKADDYGYDNVTDPVIYTDSAIAIADSAAYYADSAATAAEPLTDIADTATQPPAMEEMPMAVVDSFATVSVEGAENDAAPPVAEDADVPPPPVVESYYFDPNKEKRDSLTKAWVQVYTTGIFNKPAGSSSILANPDFIKRSDKNAIASFWLDNLNSTYAGFLPYYYMRYGSLFQGYGSINARMYMNNDNMRITGELGLDDAKTASYKKIYNRKLNKKFLKYINSDSLIGFMSYAFDTKAYLDEIPRMLNGIYGMYKDETEIGADLFSLLLDEEAVAKVAKGDALFVLSNVSAKEVSYHTYAYDENYEYKDTVKTKTETLPDFLFMFSSEDARLFVKLLEYGIKKGKVTFAHNIYSITSSRKNPFNLHILFKDGIVFLGTSLTDMEQISTDTYRGNLSRQHEELLMKNNMTLYFNPNHLGNKLFEGEFRDLGAIADNLKGMGDVYIKSAGVKDNSVSFDLVSEVPKDKGNALKYFIALMQDISKLK</sequence>
<dbReference type="RefSeq" id="WP_157307724.1">
    <property type="nucleotide sequence ID" value="NZ_WRXN01000008.1"/>
</dbReference>
<evidence type="ECO:0000313" key="3">
    <source>
        <dbReference type="Proteomes" id="UP000461730"/>
    </source>
</evidence>
<dbReference type="EMBL" id="WRXN01000008">
    <property type="protein sequence ID" value="MVT10277.1"/>
    <property type="molecule type" value="Genomic_DNA"/>
</dbReference>
<dbReference type="AlphaFoldDB" id="A0A7K1U7E4"/>
<evidence type="ECO:0008006" key="4">
    <source>
        <dbReference type="Google" id="ProtNLM"/>
    </source>
</evidence>
<keyword evidence="1" id="KW-0732">Signal</keyword>
<feature type="chain" id="PRO_5029550838" description="DUF4836 family protein" evidence="1">
    <location>
        <begin position="20"/>
        <end position="655"/>
    </location>
</feature>
<gene>
    <name evidence="2" type="ORF">GO493_18540</name>
</gene>
<organism evidence="2 3">
    <name type="scientific">Chitinophaga tropicalis</name>
    <dbReference type="NCBI Taxonomy" id="2683588"/>
    <lineage>
        <taxon>Bacteria</taxon>
        <taxon>Pseudomonadati</taxon>
        <taxon>Bacteroidota</taxon>
        <taxon>Chitinophagia</taxon>
        <taxon>Chitinophagales</taxon>
        <taxon>Chitinophagaceae</taxon>
        <taxon>Chitinophaga</taxon>
    </lineage>
</organism>
<protein>
    <recommendedName>
        <fullName evidence="4">DUF4836 family protein</fullName>
    </recommendedName>
</protein>
<comment type="caution">
    <text evidence="2">The sequence shown here is derived from an EMBL/GenBank/DDBJ whole genome shotgun (WGS) entry which is preliminary data.</text>
</comment>